<dbReference type="Pfam" id="PF00970">
    <property type="entry name" value="FAD_binding_6"/>
    <property type="match status" value="1"/>
</dbReference>
<accession>A0AAW6U3P7</accession>
<dbReference type="PANTHER" id="PTHR43513">
    <property type="entry name" value="DIHYDROOROTATE DEHYDROGENASE B (NAD(+)), ELECTRON TRANSFER SUBUNIT"/>
    <property type="match status" value="1"/>
</dbReference>
<keyword evidence="2" id="KW-0479">Metal-binding</keyword>
<evidence type="ECO:0000256" key="2">
    <source>
        <dbReference type="PIRSR" id="PIRSR006816-2"/>
    </source>
</evidence>
<keyword evidence="5" id="KW-1185">Reference proteome</keyword>
<keyword evidence="2" id="KW-0411">Iron-sulfur</keyword>
<dbReference type="PRINTS" id="PR00406">
    <property type="entry name" value="CYTB5RDTASE"/>
</dbReference>
<evidence type="ECO:0000259" key="3">
    <source>
        <dbReference type="PROSITE" id="PS51384"/>
    </source>
</evidence>
<dbReference type="AlphaFoldDB" id="A0AAW6U3P7"/>
<feature type="binding site" evidence="1">
    <location>
        <begin position="76"/>
        <end position="78"/>
    </location>
    <ligand>
        <name>FAD</name>
        <dbReference type="ChEBI" id="CHEBI:57692"/>
    </ligand>
</feature>
<sequence length="279" mass="30920">MCQCCTEKKDIYLPQLATVVKAEAMNVTERYLRLSMDDGQFDYIPGQFVEVSVAGIGEAPITITSSPTQKDGFELVIRKIGNVTNAVHNLQQGAKIGIRGPLGDGTYPVEEAKGKNLVFICGGIGLVPQRAFINYVLDNRDDYGEVTILQGTKCYDQRLFVDEVAAWEKRDDVTMLETIDEPDDCWKGNVGVVTKLIPKVKTDLKSAVVLVCGPPVMYKFVLMSLEEYDVPHSNIFLNLERKMKCGVGKCGHCQINDVYCCMDGPVFRYSDLATLPEAI</sequence>
<keyword evidence="2" id="KW-0408">Iron</keyword>
<dbReference type="RefSeq" id="WP_349245703.1">
    <property type="nucleotide sequence ID" value="NZ_JASCXX010000018.1"/>
</dbReference>
<dbReference type="GO" id="GO:0050660">
    <property type="term" value="F:flavin adenine dinucleotide binding"/>
    <property type="evidence" value="ECO:0007669"/>
    <property type="project" value="InterPro"/>
</dbReference>
<comment type="cofactor">
    <cofactor evidence="1">
        <name>FAD</name>
        <dbReference type="ChEBI" id="CHEBI:57692"/>
    </cofactor>
    <text evidence="1">Binds 1 FAD per subunit.</text>
</comment>
<dbReference type="GO" id="GO:0016491">
    <property type="term" value="F:oxidoreductase activity"/>
    <property type="evidence" value="ECO:0007669"/>
    <property type="project" value="InterPro"/>
</dbReference>
<dbReference type="InterPro" id="IPR012165">
    <property type="entry name" value="Cyt_c3_hydrogenase_gsu"/>
</dbReference>
<dbReference type="Gene3D" id="3.40.50.80">
    <property type="entry name" value="Nucleotide-binding domain of ferredoxin-NADP reductase (FNR) module"/>
    <property type="match status" value="1"/>
</dbReference>
<dbReference type="GO" id="GO:0051537">
    <property type="term" value="F:2 iron, 2 sulfur cluster binding"/>
    <property type="evidence" value="ECO:0007669"/>
    <property type="project" value="UniProtKB-KW"/>
</dbReference>
<dbReference type="InterPro" id="IPR001433">
    <property type="entry name" value="OxRdtase_FAD/NAD-bd"/>
</dbReference>
<dbReference type="SUPFAM" id="SSF52343">
    <property type="entry name" value="Ferredoxin reductase-like, C-terminal NADP-linked domain"/>
    <property type="match status" value="1"/>
</dbReference>
<dbReference type="Gene3D" id="2.40.30.10">
    <property type="entry name" value="Translation factors"/>
    <property type="match status" value="1"/>
</dbReference>
<keyword evidence="1" id="KW-0274">FAD</keyword>
<comment type="caution">
    <text evidence="4">The sequence shown here is derived from an EMBL/GenBank/DDBJ whole genome shotgun (WGS) entry which is preliminary data.</text>
</comment>
<evidence type="ECO:0000313" key="4">
    <source>
        <dbReference type="EMBL" id="MDI6450294.1"/>
    </source>
</evidence>
<keyword evidence="1" id="KW-0285">Flavoprotein</keyword>
<dbReference type="Pfam" id="PF00175">
    <property type="entry name" value="NAD_binding_1"/>
    <property type="match status" value="1"/>
</dbReference>
<feature type="domain" description="FAD-binding FR-type" evidence="3">
    <location>
        <begin position="12"/>
        <end position="108"/>
    </location>
</feature>
<organism evidence="4 5">
    <name type="scientific">Anaerobaca lacustris</name>
    <dbReference type="NCBI Taxonomy" id="3044600"/>
    <lineage>
        <taxon>Bacteria</taxon>
        <taxon>Pseudomonadati</taxon>
        <taxon>Planctomycetota</taxon>
        <taxon>Phycisphaerae</taxon>
        <taxon>Sedimentisphaerales</taxon>
        <taxon>Anaerobacaceae</taxon>
        <taxon>Anaerobaca</taxon>
    </lineage>
</organism>
<feature type="binding site" evidence="2">
    <location>
        <position position="245"/>
    </location>
    <ligand>
        <name>[2Fe-2S] cluster</name>
        <dbReference type="ChEBI" id="CHEBI:190135"/>
    </ligand>
</feature>
<feature type="binding site" evidence="2">
    <location>
        <position position="250"/>
    </location>
    <ligand>
        <name>[2Fe-2S] cluster</name>
        <dbReference type="ChEBI" id="CHEBI:190135"/>
    </ligand>
</feature>
<dbReference type="InterPro" id="IPR017938">
    <property type="entry name" value="Riboflavin_synthase-like_b-brl"/>
</dbReference>
<dbReference type="InterPro" id="IPR017927">
    <property type="entry name" value="FAD-bd_FR_type"/>
</dbReference>
<dbReference type="InterPro" id="IPR008333">
    <property type="entry name" value="Cbr1-like_FAD-bd_dom"/>
</dbReference>
<dbReference type="InterPro" id="IPR039261">
    <property type="entry name" value="FNR_nucleotide-bd"/>
</dbReference>
<dbReference type="EMBL" id="JASCXX010000018">
    <property type="protein sequence ID" value="MDI6450294.1"/>
    <property type="molecule type" value="Genomic_DNA"/>
</dbReference>
<gene>
    <name evidence="4" type="ORF">QJ522_14635</name>
</gene>
<dbReference type="InterPro" id="IPR019480">
    <property type="entry name" value="Dihydroorotate_DH_Fe-S-bd"/>
</dbReference>
<dbReference type="Proteomes" id="UP001431776">
    <property type="component" value="Unassembled WGS sequence"/>
</dbReference>
<comment type="cofactor">
    <cofactor evidence="2">
        <name>[2Fe-2S] cluster</name>
        <dbReference type="ChEBI" id="CHEBI:190135"/>
    </cofactor>
    <text evidence="2">Binds 1 [2Fe-2S] cluster per subunit.</text>
</comment>
<dbReference type="PIRSF" id="PIRSF006816">
    <property type="entry name" value="Cyc3_hyd_g"/>
    <property type="match status" value="1"/>
</dbReference>
<protein>
    <submittedName>
        <fullName evidence="4">FAD/NAD(P)-binding protein</fullName>
    </submittedName>
</protein>
<evidence type="ECO:0000313" key="5">
    <source>
        <dbReference type="Proteomes" id="UP001431776"/>
    </source>
</evidence>
<feature type="binding site" evidence="2">
    <location>
        <position position="253"/>
    </location>
    <ligand>
        <name>[2Fe-2S] cluster</name>
        <dbReference type="ChEBI" id="CHEBI:190135"/>
    </ligand>
</feature>
<proteinExistence type="predicted"/>
<dbReference type="GO" id="GO:0046872">
    <property type="term" value="F:metal ion binding"/>
    <property type="evidence" value="ECO:0007669"/>
    <property type="project" value="UniProtKB-KW"/>
</dbReference>
<dbReference type="Pfam" id="PF10418">
    <property type="entry name" value="DHODB_Fe-S_bind"/>
    <property type="match status" value="1"/>
</dbReference>
<dbReference type="CDD" id="cd06221">
    <property type="entry name" value="sulfite_reductase_like"/>
    <property type="match status" value="1"/>
</dbReference>
<evidence type="ECO:0000256" key="1">
    <source>
        <dbReference type="PIRSR" id="PIRSR006816-1"/>
    </source>
</evidence>
<reference evidence="4" key="1">
    <citation type="submission" date="2023-05" db="EMBL/GenBank/DDBJ databases">
        <title>Anaerotaeda fermentans gen. nov., sp. nov., a novel anaerobic planctomycete of the new family within the order Sedimentisphaerales isolated from Taman Peninsula, Russia.</title>
        <authorList>
            <person name="Khomyakova M.A."/>
            <person name="Merkel A.Y."/>
            <person name="Slobodkin A.I."/>
        </authorList>
    </citation>
    <scope>NUCLEOTIDE SEQUENCE</scope>
    <source>
        <strain evidence="4">M17dextr</strain>
    </source>
</reference>
<keyword evidence="2" id="KW-0001">2Fe-2S</keyword>
<dbReference type="InterPro" id="IPR050353">
    <property type="entry name" value="PyrK_electron_transfer"/>
</dbReference>
<dbReference type="PROSITE" id="PS51384">
    <property type="entry name" value="FAD_FR"/>
    <property type="match status" value="1"/>
</dbReference>
<dbReference type="PANTHER" id="PTHR43513:SF1">
    <property type="entry name" value="ANAEROBIC SULFITE REDUCTASE SUBUNIT B"/>
    <property type="match status" value="1"/>
</dbReference>
<feature type="binding site" evidence="2">
    <location>
        <position position="261"/>
    </location>
    <ligand>
        <name>[2Fe-2S] cluster</name>
        <dbReference type="ChEBI" id="CHEBI:190135"/>
    </ligand>
</feature>
<dbReference type="GO" id="GO:0006221">
    <property type="term" value="P:pyrimidine nucleotide biosynthetic process"/>
    <property type="evidence" value="ECO:0007669"/>
    <property type="project" value="InterPro"/>
</dbReference>
<dbReference type="SUPFAM" id="SSF63380">
    <property type="entry name" value="Riboflavin synthase domain-like"/>
    <property type="match status" value="1"/>
</dbReference>
<name>A0AAW6U3P7_9BACT</name>